<dbReference type="OrthoDB" id="4117985at2759"/>
<evidence type="ECO:0000313" key="2">
    <source>
        <dbReference type="EMBL" id="OCT52167.1"/>
    </source>
</evidence>
<feature type="compositionally biased region" description="Polar residues" evidence="1">
    <location>
        <begin position="22"/>
        <end position="48"/>
    </location>
</feature>
<comment type="caution">
    <text evidence="2">The sequence shown here is derived from an EMBL/GenBank/DDBJ whole genome shotgun (WGS) entry which is preliminary data.</text>
</comment>
<name>A0A1C1CUJ7_9EURO</name>
<feature type="compositionally biased region" description="Polar residues" evidence="1">
    <location>
        <begin position="609"/>
        <end position="621"/>
    </location>
</feature>
<reference evidence="3" key="1">
    <citation type="submission" date="2015-07" db="EMBL/GenBank/DDBJ databases">
        <authorList>
            <person name="Teixeira M.M."/>
            <person name="Souza R.C."/>
            <person name="Almeida L.G."/>
            <person name="Vicente V.A."/>
            <person name="de Hoog S."/>
            <person name="Bocca A.L."/>
            <person name="de Almeida S.R."/>
            <person name="Vasconcelos A.T."/>
            <person name="Felipe M.S."/>
        </authorList>
    </citation>
    <scope>NUCLEOTIDE SEQUENCE [LARGE SCALE GENOMIC DNA]</scope>
    <source>
        <strain evidence="3">KSF</strain>
    </source>
</reference>
<proteinExistence type="predicted"/>
<dbReference type="AlphaFoldDB" id="A0A1C1CUJ7"/>
<feature type="region of interest" description="Disordered" evidence="1">
    <location>
        <begin position="689"/>
        <end position="732"/>
    </location>
</feature>
<gene>
    <name evidence="2" type="ORF">CLCR_08115</name>
</gene>
<feature type="compositionally biased region" description="Basic and acidic residues" evidence="1">
    <location>
        <begin position="54"/>
        <end position="72"/>
    </location>
</feature>
<dbReference type="VEuPathDB" id="FungiDB:G647_05988"/>
<sequence>MVSHTHTRSRSKGSFSIFSLDTIRSFSRAGSRQGKETSSAYPTRTDPCSASRIPSKDELRAGAESSLSHRCDPNNQPPPTPEPRSVNHGGEASVESSSPERVKIQPTPTAPREPQRFNSIRRRAHRLRPKSWLPFARPVEQPPCPRSISTQLPKTASTSTVARSVISAPILTSTTNVSVARAEGVHCGEISDAAFSQSTWNSQVGWVATDGQDSGDGHQDPPPGTPALSPLVEDKVHQLADGTALKRGRILRLRNVIRNKIVTGPQRTQAATSNPQQTEKQGGQTRVADQPALMRGSSSRRAETINLYKGKIKGLTGNAHIRRRSLNTTKSIAESRVAEDPPLLGDIIDVPTTDCAAEHSDNDSPFGSLTKSFASAVDKLDFYSTLPRNMSFLRSRSSLFNLKKADKAASSPKEAGQLFPPISPSKPAPPVSQLIAASSRAKGSTFSTPGSNARRRPPVPQRGVPSVANTSSGNPKHNALAAGRSVLSPIVFSNEKNGYVASAPELGDSKGINPLRMHPPGTMAVPLAVANRTVPIMPADSTTPQAGARSQAATPAAEIDTDSDSMSLEDAPIYSPSLGDLSQYARDTPRSAKVALSETGKAQGAAPTPTRSPIKNRSSAKGHSGLLKKSRSGVSLFSRAKPDNNSTVTGGPLHQRDANQKLTNIAGNVVKKSRSLHFGGLFRKDEHADLQPAAVPASPFQPATPSPLRKVMRYGSQSTGGGSSPTALSARK</sequence>
<evidence type="ECO:0000256" key="1">
    <source>
        <dbReference type="SAM" id="MobiDB-lite"/>
    </source>
</evidence>
<feature type="region of interest" description="Disordered" evidence="1">
    <location>
        <begin position="262"/>
        <end position="300"/>
    </location>
</feature>
<feature type="region of interest" description="Disordered" evidence="1">
    <location>
        <begin position="135"/>
        <end position="155"/>
    </location>
</feature>
<organism evidence="2 3">
    <name type="scientific">Cladophialophora carrionii</name>
    <dbReference type="NCBI Taxonomy" id="86049"/>
    <lineage>
        <taxon>Eukaryota</taxon>
        <taxon>Fungi</taxon>
        <taxon>Dikarya</taxon>
        <taxon>Ascomycota</taxon>
        <taxon>Pezizomycotina</taxon>
        <taxon>Eurotiomycetes</taxon>
        <taxon>Chaetothyriomycetidae</taxon>
        <taxon>Chaetothyriales</taxon>
        <taxon>Herpotrichiellaceae</taxon>
        <taxon>Cladophialophora</taxon>
    </lineage>
</organism>
<feature type="region of interest" description="Disordered" evidence="1">
    <location>
        <begin position="207"/>
        <end position="227"/>
    </location>
</feature>
<accession>A0A1C1CUJ7</accession>
<feature type="region of interest" description="Disordered" evidence="1">
    <location>
        <begin position="411"/>
        <end position="479"/>
    </location>
</feature>
<dbReference type="EMBL" id="LGRB01000009">
    <property type="protein sequence ID" value="OCT52167.1"/>
    <property type="molecule type" value="Genomic_DNA"/>
</dbReference>
<feature type="compositionally biased region" description="Polar residues" evidence="1">
    <location>
        <begin position="265"/>
        <end position="284"/>
    </location>
</feature>
<protein>
    <submittedName>
        <fullName evidence="2">Uncharacterized protein</fullName>
    </submittedName>
</protein>
<feature type="region of interest" description="Disordered" evidence="1">
    <location>
        <begin position="22"/>
        <end position="115"/>
    </location>
</feature>
<feature type="compositionally biased region" description="Polar residues" evidence="1">
    <location>
        <begin position="441"/>
        <end position="451"/>
    </location>
</feature>
<feature type="region of interest" description="Disordered" evidence="1">
    <location>
        <begin position="539"/>
        <end position="659"/>
    </location>
</feature>
<evidence type="ECO:0000313" key="3">
    <source>
        <dbReference type="Proteomes" id="UP000094526"/>
    </source>
</evidence>
<feature type="compositionally biased region" description="Pro residues" evidence="1">
    <location>
        <begin position="421"/>
        <end position="430"/>
    </location>
</feature>
<dbReference type="VEuPathDB" id="FungiDB:CLCR_08115"/>
<dbReference type="eggNOG" id="ENOG502RR9A">
    <property type="taxonomic scope" value="Eukaryota"/>
</dbReference>
<keyword evidence="3" id="KW-1185">Reference proteome</keyword>
<dbReference type="Proteomes" id="UP000094526">
    <property type="component" value="Unassembled WGS sequence"/>
</dbReference>